<evidence type="ECO:0000259" key="6">
    <source>
        <dbReference type="Pfam" id="PF12867"/>
    </source>
</evidence>
<dbReference type="Proteomes" id="UP000280296">
    <property type="component" value="Unassembled WGS sequence"/>
</dbReference>
<reference evidence="7 8" key="1">
    <citation type="submission" date="2018-12" db="EMBL/GenBank/DDBJ databases">
        <authorList>
            <person name="Toschakov S.V."/>
        </authorList>
    </citation>
    <scope>NUCLEOTIDE SEQUENCE [LARGE SCALE GENOMIC DNA]</scope>
    <source>
        <strain evidence="7 8">GM2012</strain>
    </source>
</reference>
<dbReference type="Pfam" id="PF12867">
    <property type="entry name" value="DinB_2"/>
    <property type="match status" value="1"/>
</dbReference>
<organism evidence="7 8">
    <name type="scientific">Tautonia sociabilis</name>
    <dbReference type="NCBI Taxonomy" id="2080755"/>
    <lineage>
        <taxon>Bacteria</taxon>
        <taxon>Pseudomonadati</taxon>
        <taxon>Planctomycetota</taxon>
        <taxon>Planctomycetia</taxon>
        <taxon>Isosphaerales</taxon>
        <taxon>Isosphaeraceae</taxon>
        <taxon>Tautonia</taxon>
    </lineage>
</organism>
<evidence type="ECO:0000256" key="2">
    <source>
        <dbReference type="ARBA" id="ARBA00023004"/>
    </source>
</evidence>
<evidence type="ECO:0000256" key="4">
    <source>
        <dbReference type="SAM" id="MobiDB-lite"/>
    </source>
</evidence>
<dbReference type="EMBL" id="RYZH01000001">
    <property type="protein sequence ID" value="RUL89608.1"/>
    <property type="molecule type" value="Genomic_DNA"/>
</dbReference>
<dbReference type="InterPro" id="IPR024775">
    <property type="entry name" value="DinB-like"/>
</dbReference>
<dbReference type="PANTHER" id="PTHR23150">
    <property type="entry name" value="SULFATASE MODIFYING FACTOR 1, 2"/>
    <property type="match status" value="1"/>
</dbReference>
<feature type="compositionally biased region" description="Pro residues" evidence="4">
    <location>
        <begin position="1"/>
        <end position="17"/>
    </location>
</feature>
<dbReference type="InterPro" id="IPR005532">
    <property type="entry name" value="SUMF_dom"/>
</dbReference>
<reference evidence="7 8" key="2">
    <citation type="submission" date="2019-01" db="EMBL/GenBank/DDBJ databases">
        <title>Tautonia sociabilis, a novel thermotolerant planctomycete of Isosphaeraceae family, isolated from a 4000 m deep subterranean habitat.</title>
        <authorList>
            <person name="Kovaleva O.L."/>
            <person name="Elcheninov A.G."/>
            <person name="Van Heerden E."/>
            <person name="Toshchakov S.V."/>
            <person name="Novikov A."/>
            <person name="Bonch-Osmolovskaya E.A."/>
            <person name="Kublanov I.V."/>
        </authorList>
    </citation>
    <scope>NUCLEOTIDE SEQUENCE [LARGE SCALE GENOMIC DNA]</scope>
    <source>
        <strain evidence="7 8">GM2012</strain>
    </source>
</reference>
<dbReference type="Gene3D" id="1.20.120.450">
    <property type="entry name" value="dinb family like domain"/>
    <property type="match status" value="1"/>
</dbReference>
<comment type="pathway">
    <text evidence="3">Amino-acid biosynthesis; ergothioneine biosynthesis.</text>
</comment>
<evidence type="ECO:0000313" key="7">
    <source>
        <dbReference type="EMBL" id="RUL89608.1"/>
    </source>
</evidence>
<dbReference type="RefSeq" id="WP_126723275.1">
    <property type="nucleotide sequence ID" value="NZ_RYZH01000001.1"/>
</dbReference>
<evidence type="ECO:0000313" key="8">
    <source>
        <dbReference type="Proteomes" id="UP000280296"/>
    </source>
</evidence>
<dbReference type="InterPro" id="IPR042095">
    <property type="entry name" value="SUMF_sf"/>
</dbReference>
<gene>
    <name evidence="7" type="ORF">TsocGM_00090</name>
</gene>
<dbReference type="OrthoDB" id="9812426at2"/>
<keyword evidence="2" id="KW-0408">Iron</keyword>
<dbReference type="Pfam" id="PF03781">
    <property type="entry name" value="FGE-sulfatase"/>
    <property type="match status" value="2"/>
</dbReference>
<comment type="caution">
    <text evidence="7">The sequence shown here is derived from an EMBL/GenBank/DDBJ whole genome shotgun (WGS) entry which is preliminary data.</text>
</comment>
<keyword evidence="8" id="KW-1185">Reference proteome</keyword>
<evidence type="ECO:0000259" key="5">
    <source>
        <dbReference type="Pfam" id="PF03781"/>
    </source>
</evidence>
<name>A0A432MRX7_9BACT</name>
<keyword evidence="1" id="KW-0560">Oxidoreductase</keyword>
<dbReference type="InterPro" id="IPR017806">
    <property type="entry name" value="EgtB"/>
</dbReference>
<protein>
    <submittedName>
        <fullName evidence="7">Ergothioneine biosynthesis protein EgtB</fullName>
    </submittedName>
</protein>
<dbReference type="NCBIfam" id="TIGR03440">
    <property type="entry name" value="egtB_TIGR03440"/>
    <property type="match status" value="1"/>
</dbReference>
<dbReference type="InterPro" id="IPR016187">
    <property type="entry name" value="CTDL_fold"/>
</dbReference>
<evidence type="ECO:0000256" key="3">
    <source>
        <dbReference type="ARBA" id="ARBA00037882"/>
    </source>
</evidence>
<dbReference type="InterPro" id="IPR034660">
    <property type="entry name" value="DinB/YfiT-like"/>
</dbReference>
<feature type="domain" description="Sulfatase-modifying factor enzyme-like" evidence="5">
    <location>
        <begin position="342"/>
        <end position="434"/>
    </location>
</feature>
<dbReference type="InterPro" id="IPR051043">
    <property type="entry name" value="Sulfatase_Mod_Factor_Kinase"/>
</dbReference>
<proteinExistence type="predicted"/>
<feature type="region of interest" description="Disordered" evidence="4">
    <location>
        <begin position="1"/>
        <end position="21"/>
    </location>
</feature>
<accession>A0A432MRX7</accession>
<dbReference type="AlphaFoldDB" id="A0A432MRX7"/>
<evidence type="ECO:0000256" key="1">
    <source>
        <dbReference type="ARBA" id="ARBA00023002"/>
    </source>
</evidence>
<dbReference type="GO" id="GO:0052699">
    <property type="term" value="P:ergothioneine biosynthetic process"/>
    <property type="evidence" value="ECO:0007669"/>
    <property type="project" value="InterPro"/>
</dbReference>
<dbReference type="SUPFAM" id="SSF109854">
    <property type="entry name" value="DinB/YfiT-like putative metalloenzymes"/>
    <property type="match status" value="1"/>
</dbReference>
<dbReference type="SUPFAM" id="SSF56436">
    <property type="entry name" value="C-type lectin-like"/>
    <property type="match status" value="1"/>
</dbReference>
<dbReference type="PANTHER" id="PTHR23150:SF36">
    <property type="entry name" value="HERCYNINE OXYGENASE"/>
    <property type="match status" value="1"/>
</dbReference>
<feature type="domain" description="Sulfatase-modifying factor enzyme-like" evidence="5">
    <location>
        <begin position="198"/>
        <end position="333"/>
    </location>
</feature>
<sequence>MSRSTPPPAAVDDPPCPQSSSPAEALAIAYRGVRQASAALCDRLEPEDFVVQSMPEASPVKWHLAHTTWFFEEFVLAPHEPVFRPFHPQFAFLFNSYYNAVGARISRDRRGMLTRPTARQVLSYREQVDSRVEELLRAADPEAIRRIAPILTLGLNHEQQHQELLLTDLKHAFWHNPLRPAFADRLSDPPSEAPPLRWISYPEGIRWIGHAEGGFSYDNEGPRHRQFVPAFRIASRPVTNGEFLEFIADGGYSRPNHWLSDGWAAVQQLGWEAPLYWERVDGSWCTFTLAGMLPVNPAEPVCHLSYYEADAFARWAGARLPTEAEWETAADVAIAGNFADSGRFHPAPAPSLAPNDEPAQLFGDVWEWTASAYLPYPGFRPSAGAVGEYNGKFMCNQHVLRGGSCATPASHMRPTYRNFFHPDARWQFSGLRLCRDA</sequence>
<feature type="domain" description="DinB-like" evidence="6">
    <location>
        <begin position="30"/>
        <end position="163"/>
    </location>
</feature>
<dbReference type="Gene3D" id="3.90.1580.10">
    <property type="entry name" value="paralog of FGE (formylglycine-generating enzyme)"/>
    <property type="match status" value="1"/>
</dbReference>